<reference evidence="1 2" key="1">
    <citation type="submission" date="2019-01" db="EMBL/GenBank/DDBJ databases">
        <title>Sinorhodobacter populi sp. nov. isolated from the symptomatic bark tissue of Populus euramericana canker.</title>
        <authorList>
            <person name="Xu G."/>
        </authorList>
    </citation>
    <scope>NUCLEOTIDE SEQUENCE [LARGE SCALE GENOMIC DNA]</scope>
    <source>
        <strain evidence="1 2">D19-10-3-21</strain>
    </source>
</reference>
<evidence type="ECO:0008006" key="3">
    <source>
        <dbReference type="Google" id="ProtNLM"/>
    </source>
</evidence>
<sequence length="311" mass="34055">MSLEVTQHHKLQYASNVMMVAQQTRNALQGAVTTVPATGEAQSVADLFDAVEAQRGDEKSRRNVETPVSGSRRWVVLQPSIEAGGYITKEEKFRTATDPTSHYVRNYTMAVNRGCGDLALGVSKQKDGNFRITDGGILGIAREGKTPGTGTELPASQYIDNGGLGMVLDKLIAAQEKLRLADFGLEDEFDQLFCAISPKQITNLLNIAAQTQVNLNAFEIQQIKSGKPTTLLGVTWIFTNRLPFKKGTTDIRLNPIWAKSNIVYAEWQGVQGQMWNDTSAKNLPYALVDTYADCVRAQDKGVVVIESKEAA</sequence>
<dbReference type="AlphaFoldDB" id="A0A443KIH0"/>
<evidence type="ECO:0000313" key="2">
    <source>
        <dbReference type="Proteomes" id="UP000285295"/>
    </source>
</evidence>
<dbReference type="OrthoDB" id="7548801at2"/>
<protein>
    <recommendedName>
        <fullName evidence="3">Phage major capsid protein</fullName>
    </recommendedName>
</protein>
<dbReference type="EMBL" id="SAUX01000001">
    <property type="protein sequence ID" value="RWR32518.1"/>
    <property type="molecule type" value="Genomic_DNA"/>
</dbReference>
<comment type="caution">
    <text evidence="1">The sequence shown here is derived from an EMBL/GenBank/DDBJ whole genome shotgun (WGS) entry which is preliminary data.</text>
</comment>
<dbReference type="Proteomes" id="UP000285295">
    <property type="component" value="Unassembled WGS sequence"/>
</dbReference>
<organism evidence="1 2">
    <name type="scientific">Paenirhodobacter populi</name>
    <dbReference type="NCBI Taxonomy" id="2306993"/>
    <lineage>
        <taxon>Bacteria</taxon>
        <taxon>Pseudomonadati</taxon>
        <taxon>Pseudomonadota</taxon>
        <taxon>Alphaproteobacteria</taxon>
        <taxon>Rhodobacterales</taxon>
        <taxon>Rhodobacter group</taxon>
        <taxon>Paenirhodobacter</taxon>
    </lineage>
</organism>
<name>A0A443KIH0_9RHOB</name>
<reference evidence="1 2" key="2">
    <citation type="submission" date="2019-01" db="EMBL/GenBank/DDBJ databases">
        <authorList>
            <person name="Li Y."/>
        </authorList>
    </citation>
    <scope>NUCLEOTIDE SEQUENCE [LARGE SCALE GENOMIC DNA]</scope>
    <source>
        <strain evidence="1 2">D19-10-3-21</strain>
    </source>
</reference>
<dbReference type="Pfam" id="PF19821">
    <property type="entry name" value="Phage_capsid_2"/>
    <property type="match status" value="1"/>
</dbReference>
<dbReference type="InterPro" id="IPR045565">
    <property type="entry name" value="Phage_capsid_2"/>
</dbReference>
<gene>
    <name evidence="1" type="ORF">D2T31_00605</name>
</gene>
<dbReference type="RefSeq" id="WP_128235321.1">
    <property type="nucleotide sequence ID" value="NZ_SAUX01000001.1"/>
</dbReference>
<evidence type="ECO:0000313" key="1">
    <source>
        <dbReference type="EMBL" id="RWR32518.1"/>
    </source>
</evidence>
<accession>A0A443KIH0</accession>
<proteinExistence type="predicted"/>